<evidence type="ECO:0000313" key="5">
    <source>
        <dbReference type="EMBL" id="KAG0311429.1"/>
    </source>
</evidence>
<evidence type="ECO:0000313" key="6">
    <source>
        <dbReference type="Proteomes" id="UP000738325"/>
    </source>
</evidence>
<keyword evidence="2" id="KW-0808">Transferase</keyword>
<evidence type="ECO:0000256" key="2">
    <source>
        <dbReference type="ARBA" id="ARBA00022679"/>
    </source>
</evidence>
<reference evidence="5" key="1">
    <citation type="journal article" date="2020" name="Fungal Divers.">
        <title>Resolving the Mortierellaceae phylogeny through synthesis of multi-gene phylogenetics and phylogenomics.</title>
        <authorList>
            <person name="Vandepol N."/>
            <person name="Liber J."/>
            <person name="Desiro A."/>
            <person name="Na H."/>
            <person name="Kennedy M."/>
            <person name="Barry K."/>
            <person name="Grigoriev I.V."/>
            <person name="Miller A.N."/>
            <person name="O'Donnell K."/>
            <person name="Stajich J.E."/>
            <person name="Bonito G."/>
        </authorList>
    </citation>
    <scope>NUCLEOTIDE SEQUENCE</scope>
    <source>
        <strain evidence="5">REB-010B</strain>
    </source>
</reference>
<accession>A0A9P6UMG8</accession>
<dbReference type="OrthoDB" id="269872at2759"/>
<dbReference type="GO" id="GO:0005739">
    <property type="term" value="C:mitochondrion"/>
    <property type="evidence" value="ECO:0007669"/>
    <property type="project" value="TreeGrafter"/>
</dbReference>
<evidence type="ECO:0000256" key="3">
    <source>
        <dbReference type="ARBA" id="ARBA00022691"/>
    </source>
</evidence>
<dbReference type="Gene3D" id="1.10.8.10">
    <property type="entry name" value="DNA helicase RuvA subunit, C-terminal domain"/>
    <property type="match status" value="1"/>
</dbReference>
<dbReference type="GO" id="GO:0003676">
    <property type="term" value="F:nucleic acid binding"/>
    <property type="evidence" value="ECO:0007669"/>
    <property type="project" value="InterPro"/>
</dbReference>
<feature type="domain" description="Methyltransferase" evidence="4">
    <location>
        <begin position="148"/>
        <end position="227"/>
    </location>
</feature>
<dbReference type="InterPro" id="IPR050320">
    <property type="entry name" value="N5-glutamine_MTase"/>
</dbReference>
<dbReference type="PANTHER" id="PTHR18895">
    <property type="entry name" value="HEMK METHYLTRANSFERASE"/>
    <property type="match status" value="1"/>
</dbReference>
<dbReference type="GO" id="GO:0008276">
    <property type="term" value="F:protein methyltransferase activity"/>
    <property type="evidence" value="ECO:0007669"/>
    <property type="project" value="InterPro"/>
</dbReference>
<comment type="caution">
    <text evidence="5">The sequence shown here is derived from an EMBL/GenBank/DDBJ whole genome shotgun (WGS) entry which is preliminary data.</text>
</comment>
<proteinExistence type="predicted"/>
<protein>
    <recommendedName>
        <fullName evidence="4">Methyltransferase domain-containing protein</fullName>
    </recommendedName>
</protein>
<dbReference type="EMBL" id="JAAAIP010000923">
    <property type="protein sequence ID" value="KAG0311429.1"/>
    <property type="molecule type" value="Genomic_DNA"/>
</dbReference>
<dbReference type="InterPro" id="IPR004556">
    <property type="entry name" value="HemK-like"/>
</dbReference>
<dbReference type="GO" id="GO:0032259">
    <property type="term" value="P:methylation"/>
    <property type="evidence" value="ECO:0007669"/>
    <property type="project" value="UniProtKB-KW"/>
</dbReference>
<keyword evidence="1" id="KW-0489">Methyltransferase</keyword>
<dbReference type="InterPro" id="IPR025714">
    <property type="entry name" value="Methyltranfer_dom"/>
</dbReference>
<organism evidence="5 6">
    <name type="scientific">Dissophora globulifera</name>
    <dbReference type="NCBI Taxonomy" id="979702"/>
    <lineage>
        <taxon>Eukaryota</taxon>
        <taxon>Fungi</taxon>
        <taxon>Fungi incertae sedis</taxon>
        <taxon>Mucoromycota</taxon>
        <taxon>Mortierellomycotina</taxon>
        <taxon>Mortierellomycetes</taxon>
        <taxon>Mortierellales</taxon>
        <taxon>Mortierellaceae</taxon>
        <taxon>Dissophora</taxon>
    </lineage>
</organism>
<dbReference type="AlphaFoldDB" id="A0A9P6UMG8"/>
<dbReference type="InterPro" id="IPR029063">
    <property type="entry name" value="SAM-dependent_MTases_sf"/>
</dbReference>
<dbReference type="SUPFAM" id="SSF53335">
    <property type="entry name" value="S-adenosyl-L-methionine-dependent methyltransferases"/>
    <property type="match status" value="1"/>
</dbReference>
<keyword evidence="6" id="KW-1185">Reference proteome</keyword>
<name>A0A9P6UMG8_9FUNG</name>
<sequence>MRAATELIKIWTEALVPVCNHSRSHAGQELKWLMQHAREQARLSLRVDHHSNNDSSSSTTKRSGTVSLSEREVALMESYIDQRVQGRKPLQYILGTQPFMDLEILTRPPTLIPRWETEEWTGRLATMLKNASPGPFSHPSTNTTGSRTSNFNIIDICTGSGCIPLGLASVLPPGSSYLVGIDVHPKAIELAKENKIKNQALLRNNRIEFHQADLLAPDAVDKFQRWMSEEKGDQQQKQQTEAPRSGYNLVISNPPYIAPAEYNTLEPEVAQWEDPKALLADEDGLAFYPRIAHMAIELLDREARRWRNGPELDKVRIPELVFEIGGDHQVDFVTTAAKSAGFSRVEVCKDLADRARCIIGAR</sequence>
<dbReference type="CDD" id="cd02440">
    <property type="entry name" value="AdoMet_MTases"/>
    <property type="match status" value="1"/>
</dbReference>
<dbReference type="PANTHER" id="PTHR18895:SF74">
    <property type="entry name" value="MTRF1L RELEASE FACTOR GLUTAMINE METHYLTRANSFERASE"/>
    <property type="match status" value="1"/>
</dbReference>
<gene>
    <name evidence="5" type="ORF">BGZ99_010169</name>
</gene>
<dbReference type="InterPro" id="IPR002052">
    <property type="entry name" value="DNA_methylase_N6_adenine_CS"/>
</dbReference>
<keyword evidence="3" id="KW-0949">S-adenosyl-L-methionine</keyword>
<evidence type="ECO:0000256" key="1">
    <source>
        <dbReference type="ARBA" id="ARBA00022603"/>
    </source>
</evidence>
<evidence type="ECO:0000259" key="4">
    <source>
        <dbReference type="Pfam" id="PF13847"/>
    </source>
</evidence>
<dbReference type="PROSITE" id="PS00092">
    <property type="entry name" value="N6_MTASE"/>
    <property type="match status" value="1"/>
</dbReference>
<dbReference type="Pfam" id="PF13847">
    <property type="entry name" value="Methyltransf_31"/>
    <property type="match status" value="1"/>
</dbReference>
<dbReference type="Proteomes" id="UP000738325">
    <property type="component" value="Unassembled WGS sequence"/>
</dbReference>
<dbReference type="Gene3D" id="3.40.50.150">
    <property type="entry name" value="Vaccinia Virus protein VP39"/>
    <property type="match status" value="1"/>
</dbReference>
<dbReference type="NCBIfam" id="TIGR00536">
    <property type="entry name" value="hemK_fam"/>
    <property type="match status" value="1"/>
</dbReference>